<proteinExistence type="predicted"/>
<dbReference type="Pfam" id="PF13471">
    <property type="entry name" value="Transglut_core3"/>
    <property type="match status" value="1"/>
</dbReference>
<protein>
    <submittedName>
        <fullName evidence="2">Lasso peptide biosynthesis B2 protein</fullName>
    </submittedName>
</protein>
<sequence length="168" mass="19160">MTKKFKIFWNTESIIKLLWVEAYFYLAFARVLKLLPFSKISPSLGTYMEETSHSPNDTDRKILSKVSNAVEMMSKYTFWESQCLVKAISAMKMLKRRNIESTLYLGMGKDDNGKLAAHAWLRSGPYFITGSQGKEKFTVVGMFAGFLSNLSNEGEKCANKAKRFPIIK</sequence>
<dbReference type="EMBL" id="RCVZ01000004">
    <property type="protein sequence ID" value="RLQ96289.1"/>
    <property type="molecule type" value="Genomic_DNA"/>
</dbReference>
<accession>A0A3L7K1M2</accession>
<keyword evidence="3" id="KW-1185">Reference proteome</keyword>
<dbReference type="InterPro" id="IPR053521">
    <property type="entry name" value="McjB-like"/>
</dbReference>
<name>A0A3L7K1M2_9BACI</name>
<organism evidence="2 3">
    <name type="scientific">Falsibacillus albus</name>
    <dbReference type="NCBI Taxonomy" id="2478915"/>
    <lineage>
        <taxon>Bacteria</taxon>
        <taxon>Bacillati</taxon>
        <taxon>Bacillota</taxon>
        <taxon>Bacilli</taxon>
        <taxon>Bacillales</taxon>
        <taxon>Bacillaceae</taxon>
        <taxon>Falsibacillus</taxon>
    </lineage>
</organism>
<evidence type="ECO:0000313" key="2">
    <source>
        <dbReference type="EMBL" id="RLQ96289.1"/>
    </source>
</evidence>
<dbReference type="Proteomes" id="UP000276770">
    <property type="component" value="Unassembled WGS sequence"/>
</dbReference>
<gene>
    <name evidence="2" type="ORF">D9X91_08375</name>
</gene>
<comment type="caution">
    <text evidence="2">The sequence shown here is derived from an EMBL/GenBank/DDBJ whole genome shotgun (WGS) entry which is preliminary data.</text>
</comment>
<dbReference type="NCBIfam" id="NF033537">
    <property type="entry name" value="lasso_biosyn_B2"/>
    <property type="match status" value="1"/>
</dbReference>
<evidence type="ECO:0000259" key="1">
    <source>
        <dbReference type="Pfam" id="PF13471"/>
    </source>
</evidence>
<feature type="domain" description="Microcin J25-processing protein McjB C-terminal" evidence="1">
    <location>
        <begin position="29"/>
        <end position="140"/>
    </location>
</feature>
<reference evidence="2 3" key="1">
    <citation type="submission" date="2018-10" db="EMBL/GenBank/DDBJ databases">
        <title>Falsibacillus sp. genome draft.</title>
        <authorList>
            <person name="Shi S."/>
        </authorList>
    </citation>
    <scope>NUCLEOTIDE SEQUENCE [LARGE SCALE GENOMIC DNA]</scope>
    <source>
        <strain evidence="2 3">GY 10110</strain>
    </source>
</reference>
<dbReference type="InterPro" id="IPR032708">
    <property type="entry name" value="McjB_C"/>
</dbReference>
<dbReference type="AlphaFoldDB" id="A0A3L7K1M2"/>
<evidence type="ECO:0000313" key="3">
    <source>
        <dbReference type="Proteomes" id="UP000276770"/>
    </source>
</evidence>
<dbReference type="OrthoDB" id="9812122at2"/>